<keyword evidence="8" id="KW-1185">Reference proteome</keyword>
<evidence type="ECO:0000259" key="2">
    <source>
        <dbReference type="Pfam" id="PF24458"/>
    </source>
</evidence>
<dbReference type="InterPro" id="IPR055995">
    <property type="entry name" value="DUF7573"/>
</dbReference>
<evidence type="ECO:0000313" key="7">
    <source>
        <dbReference type="Proteomes" id="UP000326302"/>
    </source>
</evidence>
<feature type="compositionally biased region" description="Basic and acidic residues" evidence="1">
    <location>
        <begin position="18"/>
        <end position="30"/>
    </location>
</feature>
<evidence type="ECO:0000256" key="1">
    <source>
        <dbReference type="SAM" id="MobiDB-lite"/>
    </source>
</evidence>
<evidence type="ECO:0000313" key="6">
    <source>
        <dbReference type="Proteomes" id="UP000326207"/>
    </source>
</evidence>
<evidence type="ECO:0000313" key="5">
    <source>
        <dbReference type="EMBL" id="KAB7520050.1"/>
    </source>
</evidence>
<accession>A0A5N5UM99</accession>
<accession>A0A5N5UBD1</accession>
<dbReference type="EMBL" id="QJOW01000002">
    <property type="protein sequence ID" value="KAB7516823.1"/>
    <property type="molecule type" value="Genomic_DNA"/>
</dbReference>
<dbReference type="Pfam" id="PF24458">
    <property type="entry name" value="DUF7573"/>
    <property type="match status" value="1"/>
</dbReference>
<accession>A0A5N5UDS6</accession>
<evidence type="ECO:0000313" key="4">
    <source>
        <dbReference type="EMBL" id="KAB7516823.1"/>
    </source>
</evidence>
<feature type="domain" description="DUF7573" evidence="2">
    <location>
        <begin position="40"/>
        <end position="77"/>
    </location>
</feature>
<dbReference type="Proteomes" id="UP000326302">
    <property type="component" value="Unassembled WGS sequence"/>
</dbReference>
<dbReference type="EMBL" id="QKKZ01000001">
    <property type="protein sequence ID" value="KAB7515964.1"/>
    <property type="molecule type" value="Genomic_DNA"/>
</dbReference>
<sequence>MSDHSLSDFSDDADAPDTPDKRDASDRTSDDSTDDAEELLATARFSPDGTPCEGCGAVVTRRWHDDGRFVCTDCKNW</sequence>
<dbReference type="Proteomes" id="UP000326865">
    <property type="component" value="Unassembled WGS sequence"/>
</dbReference>
<name>A0A5N5UDS6_9EURY</name>
<comment type="caution">
    <text evidence="4">The sequence shown here is derived from an EMBL/GenBank/DDBJ whole genome shotgun (WGS) entry which is preliminary data.</text>
</comment>
<dbReference type="EMBL" id="QMDY01000001">
    <property type="protein sequence ID" value="KAB7520050.1"/>
    <property type="molecule type" value="Genomic_DNA"/>
</dbReference>
<reference evidence="6 7" key="1">
    <citation type="submission" date="2019-10" db="EMBL/GenBank/DDBJ databases">
        <title>Unraveling microbial dark matter from salterns through culturing: the case of the genus Halosegnis.</title>
        <authorList>
            <person name="Duran-Viseras A."/>
            <person name="Andrei A.-S."/>
            <person name="Vera-Gargallo B."/>
            <person name="Ghai R."/>
            <person name="Sanchez-Porro C."/>
            <person name="Ventosa A."/>
        </authorList>
    </citation>
    <scope>NUCLEOTIDE SEQUENCE [LARGE SCALE GENOMIC DNA]</scope>
    <source>
        <strain evidence="4 7">F17-44</strain>
        <strain evidence="3 8">F18-79</strain>
        <strain evidence="5 6">F19-13</strain>
    </source>
</reference>
<dbReference type="Proteomes" id="UP000326207">
    <property type="component" value="Unassembled WGS sequence"/>
</dbReference>
<proteinExistence type="predicted"/>
<dbReference type="RefSeq" id="WP_152119704.1">
    <property type="nucleotide sequence ID" value="NZ_QJOW01000002.1"/>
</dbReference>
<dbReference type="AlphaFoldDB" id="A0A5N5UDS6"/>
<feature type="region of interest" description="Disordered" evidence="1">
    <location>
        <begin position="1"/>
        <end position="38"/>
    </location>
</feature>
<evidence type="ECO:0000313" key="3">
    <source>
        <dbReference type="EMBL" id="KAB7515964.1"/>
    </source>
</evidence>
<protein>
    <recommendedName>
        <fullName evidence="2">DUF7573 domain-containing protein</fullName>
    </recommendedName>
</protein>
<dbReference type="OrthoDB" id="157634at2157"/>
<organism evidence="4 7">
    <name type="scientific">Halosegnis rubeus</name>
    <dbReference type="NCBI Taxonomy" id="2212850"/>
    <lineage>
        <taxon>Archaea</taxon>
        <taxon>Methanobacteriati</taxon>
        <taxon>Methanobacteriota</taxon>
        <taxon>Stenosarchaea group</taxon>
        <taxon>Halobacteria</taxon>
        <taxon>Halobacteriales</taxon>
        <taxon>Natronomonadaceae</taxon>
        <taxon>Halosegnis</taxon>
    </lineage>
</organism>
<evidence type="ECO:0000313" key="8">
    <source>
        <dbReference type="Proteomes" id="UP000326865"/>
    </source>
</evidence>
<gene>
    <name evidence="3" type="ORF">DM867_02135</name>
    <name evidence="4" type="ORF">DMP03_05515</name>
    <name evidence="5" type="ORF">DP108_02020</name>
</gene>